<feature type="transmembrane region" description="Helical" evidence="12">
    <location>
        <begin position="81"/>
        <end position="100"/>
    </location>
</feature>
<keyword evidence="10" id="KW-0408">Iron</keyword>
<dbReference type="HOGENOM" id="CLU_049294_0_1_11"/>
<dbReference type="InterPro" id="IPR003317">
    <property type="entry name" value="Cyt-d_oxidase_su2"/>
</dbReference>
<evidence type="ECO:0000256" key="11">
    <source>
        <dbReference type="ARBA" id="ARBA00023136"/>
    </source>
</evidence>
<evidence type="ECO:0000256" key="5">
    <source>
        <dbReference type="ARBA" id="ARBA00022617"/>
    </source>
</evidence>
<keyword evidence="8" id="KW-0249">Electron transport</keyword>
<feature type="transmembrane region" description="Helical" evidence="12">
    <location>
        <begin position="317"/>
        <end position="339"/>
    </location>
</feature>
<dbReference type="GO" id="GO:0070069">
    <property type="term" value="C:cytochrome complex"/>
    <property type="evidence" value="ECO:0007669"/>
    <property type="project" value="TreeGrafter"/>
</dbReference>
<dbReference type="EMBL" id="AWSE01000325">
    <property type="protein sequence ID" value="ERH20348.1"/>
    <property type="molecule type" value="Genomic_DNA"/>
</dbReference>
<keyword evidence="5" id="KW-0349">Heme</keyword>
<dbReference type="Proteomes" id="UP000016536">
    <property type="component" value="Unassembled WGS sequence"/>
</dbReference>
<feature type="transmembrane region" description="Helical" evidence="12">
    <location>
        <begin position="222"/>
        <end position="239"/>
    </location>
</feature>
<feature type="transmembrane region" description="Helical" evidence="12">
    <location>
        <begin position="245"/>
        <end position="264"/>
    </location>
</feature>
<keyword evidence="11 12" id="KW-0472">Membrane</keyword>
<evidence type="ECO:0000313" key="13">
    <source>
        <dbReference type="EMBL" id="ERH20348.1"/>
    </source>
</evidence>
<dbReference type="GO" id="GO:0009055">
    <property type="term" value="F:electron transfer activity"/>
    <property type="evidence" value="ECO:0007669"/>
    <property type="project" value="TreeGrafter"/>
</dbReference>
<proteinExistence type="inferred from homology"/>
<keyword evidence="3" id="KW-0813">Transport</keyword>
<evidence type="ECO:0000256" key="2">
    <source>
        <dbReference type="ARBA" id="ARBA00007543"/>
    </source>
</evidence>
<dbReference type="NCBIfam" id="TIGR00203">
    <property type="entry name" value="cydB"/>
    <property type="match status" value="1"/>
</dbReference>
<organism evidence="13 14">
    <name type="scientific">Actinomyces johnsonii F0542</name>
    <dbReference type="NCBI Taxonomy" id="1321818"/>
    <lineage>
        <taxon>Bacteria</taxon>
        <taxon>Bacillati</taxon>
        <taxon>Actinomycetota</taxon>
        <taxon>Actinomycetes</taxon>
        <taxon>Actinomycetales</taxon>
        <taxon>Actinomycetaceae</taxon>
        <taxon>Actinomyces</taxon>
    </lineage>
</organism>
<feature type="transmembrane region" description="Helical" evidence="12">
    <location>
        <begin position="6"/>
        <end position="35"/>
    </location>
</feature>
<name>U1RL40_9ACTO</name>
<dbReference type="PANTHER" id="PTHR43141:SF5">
    <property type="entry name" value="CYTOCHROME BD-I UBIQUINOL OXIDASE SUBUNIT 2"/>
    <property type="match status" value="1"/>
</dbReference>
<dbReference type="PATRIC" id="fig|1321818.3.peg.2747"/>
<feature type="transmembrane region" description="Helical" evidence="12">
    <location>
        <begin position="276"/>
        <end position="297"/>
    </location>
</feature>
<dbReference type="Pfam" id="PF02322">
    <property type="entry name" value="Cyt_bd_oxida_II"/>
    <property type="match status" value="1"/>
</dbReference>
<evidence type="ECO:0000256" key="10">
    <source>
        <dbReference type="ARBA" id="ARBA00023004"/>
    </source>
</evidence>
<evidence type="ECO:0000256" key="1">
    <source>
        <dbReference type="ARBA" id="ARBA00004651"/>
    </source>
</evidence>
<dbReference type="PIRSF" id="PIRSF000267">
    <property type="entry name" value="Cyt_oxidse_sub2"/>
    <property type="match status" value="1"/>
</dbReference>
<protein>
    <submittedName>
        <fullName evidence="13">Cytochrome d ubiquinol oxidase, subunit II</fullName>
    </submittedName>
</protein>
<feature type="transmembrane region" description="Helical" evidence="12">
    <location>
        <begin position="121"/>
        <end position="138"/>
    </location>
</feature>
<evidence type="ECO:0000256" key="9">
    <source>
        <dbReference type="ARBA" id="ARBA00022989"/>
    </source>
</evidence>
<keyword evidence="7" id="KW-0479">Metal-binding</keyword>
<evidence type="ECO:0000256" key="8">
    <source>
        <dbReference type="ARBA" id="ARBA00022982"/>
    </source>
</evidence>
<dbReference type="PANTHER" id="PTHR43141">
    <property type="entry name" value="CYTOCHROME BD2 SUBUNIT II"/>
    <property type="match status" value="1"/>
</dbReference>
<comment type="caution">
    <text evidence="13">The sequence shown here is derived from an EMBL/GenBank/DDBJ whole genome shotgun (WGS) entry which is preliminary data.</text>
</comment>
<dbReference type="GO" id="GO:0016682">
    <property type="term" value="F:oxidoreductase activity, acting on diphenols and related substances as donors, oxygen as acceptor"/>
    <property type="evidence" value="ECO:0007669"/>
    <property type="project" value="TreeGrafter"/>
</dbReference>
<gene>
    <name evidence="13" type="ORF">HMPREF1979_03367</name>
</gene>
<keyword evidence="9 12" id="KW-1133">Transmembrane helix</keyword>
<dbReference type="GO" id="GO:0019646">
    <property type="term" value="P:aerobic electron transport chain"/>
    <property type="evidence" value="ECO:0007669"/>
    <property type="project" value="TreeGrafter"/>
</dbReference>
<sequence>MTLSILWFILIAVLWIGYLTLEGFDFGVGMLLKILGRDERERRATLATIGPHWDGNEVWLLTAGGATFAAFPEWYSTLFSGAYIVLFIILLCLIVRVCAIEWRPKVNSQTWRDRWDRVHTISAWIPSILWGVAFANLVQGMHIEVVQISNGAVVPAEQVPADSLVAGAAHQITGGLPTMVTPFTLLGGVVTCLLFLNHGALFVALKTTDELSQRALGLSRRLAPVATAVTAAWALWAQLAYSSSALSWIPLAIAAAGLIGSLLAGRTASEGRAFALHFVGIAFAAVFIFAAMVPNVMRSSVDPAYSLTIQQAASADTTLLIMTVAAAVFVPGVLAYTIWSYKVFASRISVESINPDQGGLHPTLVRDSAQPEAHFGY</sequence>
<evidence type="ECO:0000256" key="12">
    <source>
        <dbReference type="SAM" id="Phobius"/>
    </source>
</evidence>
<keyword evidence="14" id="KW-1185">Reference proteome</keyword>
<evidence type="ECO:0000256" key="4">
    <source>
        <dbReference type="ARBA" id="ARBA00022475"/>
    </source>
</evidence>
<comment type="subcellular location">
    <subcellularLocation>
        <location evidence="1">Cell membrane</location>
        <topology evidence="1">Multi-pass membrane protein</topology>
    </subcellularLocation>
</comment>
<reference evidence="13 14" key="1">
    <citation type="submission" date="2013-08" db="EMBL/GenBank/DDBJ databases">
        <authorList>
            <person name="Weinstock G."/>
            <person name="Sodergren E."/>
            <person name="Wylie T."/>
            <person name="Fulton L."/>
            <person name="Fulton R."/>
            <person name="Fronick C."/>
            <person name="O'Laughlin M."/>
            <person name="Godfrey J."/>
            <person name="Miner T."/>
            <person name="Herter B."/>
            <person name="Appelbaum E."/>
            <person name="Cordes M."/>
            <person name="Lek S."/>
            <person name="Wollam A."/>
            <person name="Pepin K.H."/>
            <person name="Palsikar V.B."/>
            <person name="Mitreva M."/>
            <person name="Wilson R.K."/>
        </authorList>
    </citation>
    <scope>NUCLEOTIDE SEQUENCE [LARGE SCALE GENOMIC DNA]</scope>
    <source>
        <strain evidence="13 14">F0542</strain>
    </source>
</reference>
<feature type="transmembrane region" description="Helical" evidence="12">
    <location>
        <begin position="183"/>
        <end position="202"/>
    </location>
</feature>
<keyword evidence="4" id="KW-1003">Cell membrane</keyword>
<evidence type="ECO:0000256" key="3">
    <source>
        <dbReference type="ARBA" id="ARBA00022448"/>
    </source>
</evidence>
<dbReference type="RefSeq" id="WP_021610380.1">
    <property type="nucleotide sequence ID" value="NZ_KE952090.1"/>
</dbReference>
<keyword evidence="6 12" id="KW-0812">Transmembrane</keyword>
<dbReference type="GO" id="GO:0005886">
    <property type="term" value="C:plasma membrane"/>
    <property type="evidence" value="ECO:0007669"/>
    <property type="project" value="UniProtKB-SubCell"/>
</dbReference>
<dbReference type="GO" id="GO:0046872">
    <property type="term" value="F:metal ion binding"/>
    <property type="evidence" value="ECO:0007669"/>
    <property type="project" value="UniProtKB-KW"/>
</dbReference>
<dbReference type="AlphaFoldDB" id="U1RL40"/>
<evidence type="ECO:0000256" key="6">
    <source>
        <dbReference type="ARBA" id="ARBA00022692"/>
    </source>
</evidence>
<evidence type="ECO:0000256" key="7">
    <source>
        <dbReference type="ARBA" id="ARBA00022723"/>
    </source>
</evidence>
<evidence type="ECO:0000313" key="14">
    <source>
        <dbReference type="Proteomes" id="UP000016536"/>
    </source>
</evidence>
<comment type="similarity">
    <text evidence="2">Belongs to the cytochrome ubiquinol oxidase subunit 2 family.</text>
</comment>
<accession>U1RL40</accession>